<reference evidence="2 5" key="1">
    <citation type="submission" date="2018-08" db="EMBL/GenBank/DDBJ databases">
        <title>A genome reference for cultivated species of the human gut microbiota.</title>
        <authorList>
            <person name="Zou Y."/>
            <person name="Xue W."/>
            <person name="Luo G."/>
        </authorList>
    </citation>
    <scope>NUCLEOTIDE SEQUENCE [LARGE SCALE GENOMIC DNA]</scope>
    <source>
        <strain evidence="3 5">AF26-4BH</strain>
        <strain evidence="2">TF05-5AC</strain>
    </source>
</reference>
<feature type="domain" description="Spermatogenesis-associated protein 20-like TRX" evidence="1">
    <location>
        <begin position="8"/>
        <end position="169"/>
    </location>
</feature>
<dbReference type="EMBL" id="QVLU01000001">
    <property type="protein sequence ID" value="RGE74578.1"/>
    <property type="molecule type" value="Genomic_DNA"/>
</dbReference>
<dbReference type="InterPro" id="IPR036249">
    <property type="entry name" value="Thioredoxin-like_sf"/>
</dbReference>
<dbReference type="Proteomes" id="UP000261166">
    <property type="component" value="Unassembled WGS sequence"/>
</dbReference>
<dbReference type="Proteomes" id="UP000260812">
    <property type="component" value="Unassembled WGS sequence"/>
</dbReference>
<dbReference type="CDD" id="cd02955">
    <property type="entry name" value="SSP411"/>
    <property type="match status" value="1"/>
</dbReference>
<dbReference type="GeneID" id="97986702"/>
<evidence type="ECO:0000313" key="2">
    <source>
        <dbReference type="EMBL" id="RGE62418.1"/>
    </source>
</evidence>
<accession>A0A3E3I7J3</accession>
<dbReference type="GO" id="GO:0005975">
    <property type="term" value="P:carbohydrate metabolic process"/>
    <property type="evidence" value="ECO:0007669"/>
    <property type="project" value="InterPro"/>
</dbReference>
<dbReference type="AlphaFoldDB" id="A0A3E3I7J3"/>
<dbReference type="SUPFAM" id="SSF52833">
    <property type="entry name" value="Thioredoxin-like"/>
    <property type="match status" value="1"/>
</dbReference>
<comment type="caution">
    <text evidence="2">The sequence shown here is derived from an EMBL/GenBank/DDBJ whole genome shotgun (WGS) entry which is preliminary data.</text>
</comment>
<protein>
    <submittedName>
        <fullName evidence="2">Thioredoxin domain-containing protein</fullName>
    </submittedName>
</protein>
<dbReference type="Gene3D" id="1.50.10.10">
    <property type="match status" value="1"/>
</dbReference>
<evidence type="ECO:0000313" key="5">
    <source>
        <dbReference type="Proteomes" id="UP000261166"/>
    </source>
</evidence>
<dbReference type="RefSeq" id="WP_117530471.1">
    <property type="nucleotide sequence ID" value="NZ_JBKUNB010000018.1"/>
</dbReference>
<dbReference type="InterPro" id="IPR004879">
    <property type="entry name" value="Ssp411-like_TRX"/>
</dbReference>
<sequence>MDNTKNIPNRLIHEKSPYLLQHAYNPVQWFPWGEEAFEKARQENKPVFLSIGYSTCHWCHVMEQESFENEEIAELLNREYICVKVDREERPDVDAVYMSVCQAMNGQGGWPLTILMAPDGKPFFSGTYFPPHARYGSPGLEELLTAAAGQWRTQKERLLESAEQIAAYLKEQAQTGNRAAPGMDTVQQAFRQFADSFDPENGGFGGAPKFPTPHNLIFLMEYGKRTENREALAMAETTLVQMYRGGIFDHIGGGFSRYSTDERWLVPHFEKMLYDNALLAMAYLEAYGQTGRKLYECVTRSILQYVERELTDENGGFFCGQDADSDGVEGKYYVFTPEEIKAVLGDEVGEKFCARYGIFPGGNFEGKSIPNLLENEGFEEICGVFDDVMHEKGRTEACGKKCKNIHEERWGIANSDGGCGNGAQDLRTLYEYRLRRTRLHKDDKILVSWNGFMICAFAKAGAVLGEARYVDMAVRAEAFLRERLVKDGRLLVRYRDGDAAGEGKLEDYACYSLALLALYRVTFQTDYLKRAAAWAELMLEQFFDRENGGCYLYAKDGEQLIVRTKEIYDGAMPSGNSVAARVLQQLAQLTGDDEMQQALEKQLYFLAGSMAGYPSGHSYALLTIMDVLYPTKELICTLSSAVAGEERRKLLAQLGYLEETVPGLAVLVKTEENGKELCELAPYTRDYPVPETGAQFYLCVGSECRQPTSEFGEVLRWLGKTAADK</sequence>
<dbReference type="EMBL" id="QVLV01000004">
    <property type="protein sequence ID" value="RGE62418.1"/>
    <property type="molecule type" value="Genomic_DNA"/>
</dbReference>
<dbReference type="SUPFAM" id="SSF48208">
    <property type="entry name" value="Six-hairpin glycosidases"/>
    <property type="match status" value="1"/>
</dbReference>
<dbReference type="Gene3D" id="3.40.30.10">
    <property type="entry name" value="Glutaredoxin"/>
    <property type="match status" value="1"/>
</dbReference>
<gene>
    <name evidence="3" type="ORF">DWY69_01020</name>
    <name evidence="2" type="ORF">DXC51_07360</name>
</gene>
<proteinExistence type="predicted"/>
<dbReference type="InterPro" id="IPR012341">
    <property type="entry name" value="6hp_glycosidase-like_sf"/>
</dbReference>
<dbReference type="OrthoDB" id="9762614at2"/>
<evidence type="ECO:0000313" key="3">
    <source>
        <dbReference type="EMBL" id="RGE74578.1"/>
    </source>
</evidence>
<name>A0A3E3I7J3_9FIRM</name>
<dbReference type="Pfam" id="PF03190">
    <property type="entry name" value="Thioredox_DsbH"/>
    <property type="match status" value="1"/>
</dbReference>
<dbReference type="InterPro" id="IPR024705">
    <property type="entry name" value="Ssp411"/>
</dbReference>
<evidence type="ECO:0000313" key="4">
    <source>
        <dbReference type="Proteomes" id="UP000260812"/>
    </source>
</evidence>
<keyword evidence="4" id="KW-1185">Reference proteome</keyword>
<organism evidence="2 4">
    <name type="scientific">Eisenbergiella massiliensis</name>
    <dbReference type="NCBI Taxonomy" id="1720294"/>
    <lineage>
        <taxon>Bacteria</taxon>
        <taxon>Bacillati</taxon>
        <taxon>Bacillota</taxon>
        <taxon>Clostridia</taxon>
        <taxon>Lachnospirales</taxon>
        <taxon>Lachnospiraceae</taxon>
        <taxon>Eisenbergiella</taxon>
    </lineage>
</organism>
<dbReference type="PIRSF" id="PIRSF006402">
    <property type="entry name" value="UCP006402_thioredoxin"/>
    <property type="match status" value="1"/>
</dbReference>
<evidence type="ECO:0000259" key="1">
    <source>
        <dbReference type="Pfam" id="PF03190"/>
    </source>
</evidence>
<dbReference type="PANTHER" id="PTHR42899:SF1">
    <property type="entry name" value="SPERMATOGENESIS-ASSOCIATED PROTEIN 20"/>
    <property type="match status" value="1"/>
</dbReference>
<dbReference type="InterPro" id="IPR008928">
    <property type="entry name" value="6-hairpin_glycosidase_sf"/>
</dbReference>
<dbReference type="PANTHER" id="PTHR42899">
    <property type="entry name" value="SPERMATOGENESIS-ASSOCIATED PROTEIN 20"/>
    <property type="match status" value="1"/>
</dbReference>